<keyword evidence="1 10" id="KW-1003">Cell membrane</keyword>
<dbReference type="InterPro" id="IPR013822">
    <property type="entry name" value="Signal_recog_particl_SRP54_hlx"/>
</dbReference>
<sequence length="428" mass="45579">MAFNWLKKHFGKPGATAPETAAPEENITPPEEAAVVAEQPVPAPPAAAVEPAASEPVIAETLSEAAIAPVAAEQSAPETSAAAAEPAASEPVIAETLSEEAIAPVAAETTETEPALAQPQTKPKNESGGYFARIRQGLAKTRRGFADLFLGKKTLDQDLIDDLETQLLTADVGIEVTRNIIDSVTAQIDRKELKDVEAVKAAVRDHMQQLLAPYAQPLDTSRTKPFVILMTGINGAGKTTTIGKLARYFQQEGKKVMLAAGDTFRAAAVEQLQTWGARHNVPVIAQGTGADAASVAYDALQSATARGIDVLIIDTAGRLHTQDHLMEELKKIKRVIAKLDPAAPHETMLIIDAGNGQNALRQAEQFHKAMQLDSITVTKLDGTAKGGILFAISEKLGIPIRYIGVGEQPEDLRPFNAQEFVQALLYAE</sequence>
<proteinExistence type="inferred from homology"/>
<dbReference type="FunFam" id="3.40.50.300:FF:000053">
    <property type="entry name" value="Signal recognition particle receptor FtsY"/>
    <property type="match status" value="1"/>
</dbReference>
<evidence type="ECO:0000256" key="1">
    <source>
        <dbReference type="ARBA" id="ARBA00022475"/>
    </source>
</evidence>
<dbReference type="EC" id="3.6.5.4" evidence="10"/>
<evidence type="ECO:0000313" key="14">
    <source>
        <dbReference type="Proteomes" id="UP000004870"/>
    </source>
</evidence>
<dbReference type="InterPro" id="IPR000897">
    <property type="entry name" value="SRP54_GTPase_dom"/>
</dbReference>
<name>C8ND62_CARH6</name>
<feature type="compositionally biased region" description="Low complexity" evidence="11">
    <location>
        <begin position="13"/>
        <end position="55"/>
    </location>
</feature>
<comment type="caution">
    <text evidence="13">The sequence shown here is derived from an EMBL/GenBank/DDBJ whole genome shotgun (WGS) entry which is preliminary data.</text>
</comment>
<comment type="similarity">
    <text evidence="10">Belongs to the GTP-binding SRP family. FtsY subfamily.</text>
</comment>
<dbReference type="Proteomes" id="UP000004870">
    <property type="component" value="Unassembled WGS sequence"/>
</dbReference>
<evidence type="ECO:0000256" key="11">
    <source>
        <dbReference type="SAM" id="MobiDB-lite"/>
    </source>
</evidence>
<evidence type="ECO:0000256" key="2">
    <source>
        <dbReference type="ARBA" id="ARBA00022490"/>
    </source>
</evidence>
<dbReference type="Gene3D" id="1.20.120.140">
    <property type="entry name" value="Signal recognition particle SRP54, nucleotide-binding domain"/>
    <property type="match status" value="1"/>
</dbReference>
<dbReference type="NCBIfam" id="TIGR00064">
    <property type="entry name" value="ftsY"/>
    <property type="match status" value="1"/>
</dbReference>
<dbReference type="HOGENOM" id="CLU_009301_0_2_6"/>
<comment type="subunit">
    <text evidence="10">Part of the signal recognition particle protein translocation system, which is composed of SRP and FtsY. SRP is a ribonucleoprotein composed of Ffh and a 4.5S RNA molecule.</text>
</comment>
<feature type="compositionally biased region" description="Low complexity" evidence="11">
    <location>
        <begin position="108"/>
        <end position="119"/>
    </location>
</feature>
<feature type="binding site" evidence="10">
    <location>
        <begin position="378"/>
        <end position="381"/>
    </location>
    <ligand>
        <name>GTP</name>
        <dbReference type="ChEBI" id="CHEBI:37565"/>
    </ligand>
</feature>
<keyword evidence="7 10" id="KW-0675">Receptor</keyword>
<dbReference type="PANTHER" id="PTHR43134:SF1">
    <property type="entry name" value="SIGNAL RECOGNITION PARTICLE RECEPTOR SUBUNIT ALPHA"/>
    <property type="match status" value="1"/>
</dbReference>
<comment type="function">
    <text evidence="9 10">Involved in targeting and insertion of nascent membrane proteins into the cytoplasmic membrane. Acts as a receptor for the complex formed by the signal recognition particle (SRP) and the ribosome-nascent chain (RNC). Interaction with SRP-RNC leads to the transfer of the RNC complex to the Sec translocase for insertion into the membrane, the hydrolysis of GTP by both Ffh and FtsY, and the dissociation of the SRP-FtsY complex into the individual components.</text>
</comment>
<keyword evidence="2 10" id="KW-0963">Cytoplasm</keyword>
<gene>
    <name evidence="10 13" type="primary">ftsY</name>
    <name evidence="13" type="ORF">HMPREF0198_2440</name>
</gene>
<evidence type="ECO:0000256" key="6">
    <source>
        <dbReference type="ARBA" id="ARBA00023136"/>
    </source>
</evidence>
<comment type="catalytic activity">
    <reaction evidence="8 10">
        <text>GTP + H2O = GDP + phosphate + H(+)</text>
        <dbReference type="Rhea" id="RHEA:19669"/>
        <dbReference type="ChEBI" id="CHEBI:15377"/>
        <dbReference type="ChEBI" id="CHEBI:15378"/>
        <dbReference type="ChEBI" id="CHEBI:37565"/>
        <dbReference type="ChEBI" id="CHEBI:43474"/>
        <dbReference type="ChEBI" id="CHEBI:58189"/>
        <dbReference type="EC" id="3.6.5.4"/>
    </reaction>
</comment>
<feature type="binding site" evidence="10">
    <location>
        <begin position="314"/>
        <end position="318"/>
    </location>
    <ligand>
        <name>GTP</name>
        <dbReference type="ChEBI" id="CHEBI:37565"/>
    </ligand>
</feature>
<evidence type="ECO:0000256" key="7">
    <source>
        <dbReference type="ARBA" id="ARBA00023170"/>
    </source>
</evidence>
<accession>C8ND62</accession>
<feature type="region of interest" description="Disordered" evidence="11">
    <location>
        <begin position="71"/>
        <end position="90"/>
    </location>
</feature>
<dbReference type="GO" id="GO:0005737">
    <property type="term" value="C:cytoplasm"/>
    <property type="evidence" value="ECO:0007669"/>
    <property type="project" value="UniProtKB-SubCell"/>
</dbReference>
<dbReference type="InterPro" id="IPR042101">
    <property type="entry name" value="SRP54_N_sf"/>
</dbReference>
<dbReference type="InterPro" id="IPR027417">
    <property type="entry name" value="P-loop_NTPase"/>
</dbReference>
<evidence type="ECO:0000259" key="12">
    <source>
        <dbReference type="PROSITE" id="PS00300"/>
    </source>
</evidence>
<evidence type="ECO:0000313" key="13">
    <source>
        <dbReference type="EMBL" id="EEV87455.1"/>
    </source>
</evidence>
<dbReference type="SUPFAM" id="SSF47364">
    <property type="entry name" value="Domain of the SRP/SRP receptor G-proteins"/>
    <property type="match status" value="1"/>
</dbReference>
<dbReference type="SMART" id="SM00962">
    <property type="entry name" value="SRP54"/>
    <property type="match status" value="1"/>
</dbReference>
<dbReference type="SMART" id="SM00382">
    <property type="entry name" value="AAA"/>
    <property type="match status" value="1"/>
</dbReference>
<dbReference type="Gene3D" id="3.40.50.300">
    <property type="entry name" value="P-loop containing nucleotide triphosphate hydrolases"/>
    <property type="match status" value="1"/>
</dbReference>
<dbReference type="GO" id="GO:0005525">
    <property type="term" value="F:GTP binding"/>
    <property type="evidence" value="ECO:0007669"/>
    <property type="project" value="UniProtKB-UniRule"/>
</dbReference>
<evidence type="ECO:0000256" key="10">
    <source>
        <dbReference type="HAMAP-Rule" id="MF_00920"/>
    </source>
</evidence>
<feature type="region of interest" description="Disordered" evidence="11">
    <location>
        <begin position="108"/>
        <end position="129"/>
    </location>
</feature>
<protein>
    <recommendedName>
        <fullName evidence="10">Signal recognition particle receptor FtsY</fullName>
        <shortName evidence="10">SRP receptor</shortName>
        <ecNumber evidence="10">3.6.5.4</ecNumber>
    </recommendedName>
</protein>
<dbReference type="STRING" id="2718.CHUV0807_1432"/>
<dbReference type="RefSeq" id="WP_004143164.1">
    <property type="nucleotide sequence ID" value="NZ_GG694029.1"/>
</dbReference>
<feature type="region of interest" description="Disordered" evidence="11">
    <location>
        <begin position="1"/>
        <end position="55"/>
    </location>
</feature>
<keyword evidence="6 10" id="KW-0472">Membrane</keyword>
<dbReference type="Pfam" id="PF02881">
    <property type="entry name" value="SRP54_N"/>
    <property type="match status" value="1"/>
</dbReference>
<dbReference type="GO" id="GO:0005886">
    <property type="term" value="C:plasma membrane"/>
    <property type="evidence" value="ECO:0007669"/>
    <property type="project" value="UniProtKB-SubCell"/>
</dbReference>
<organism evidence="13 14">
    <name type="scientific">Cardiobacterium hominis (strain ATCC 15826 / DSM 8339 / NCTC 10426 / 6573)</name>
    <dbReference type="NCBI Taxonomy" id="638300"/>
    <lineage>
        <taxon>Bacteria</taxon>
        <taxon>Pseudomonadati</taxon>
        <taxon>Pseudomonadota</taxon>
        <taxon>Gammaproteobacteria</taxon>
        <taxon>Cardiobacteriales</taxon>
        <taxon>Cardiobacteriaceae</taxon>
        <taxon>Cardiobacterium</taxon>
    </lineage>
</organism>
<dbReference type="CDD" id="cd17874">
    <property type="entry name" value="FtsY"/>
    <property type="match status" value="1"/>
</dbReference>
<keyword evidence="14" id="KW-1185">Reference proteome</keyword>
<dbReference type="InterPro" id="IPR036225">
    <property type="entry name" value="SRP/SRP_N"/>
</dbReference>
<feature type="compositionally biased region" description="Basic residues" evidence="11">
    <location>
        <begin position="1"/>
        <end position="11"/>
    </location>
</feature>
<keyword evidence="4 10" id="KW-0378">Hydrolase</keyword>
<dbReference type="AlphaFoldDB" id="C8ND62"/>
<dbReference type="InterPro" id="IPR004390">
    <property type="entry name" value="SR_rcpt_FtsY"/>
</dbReference>
<reference evidence="13 14" key="1">
    <citation type="submission" date="2009-08" db="EMBL/GenBank/DDBJ databases">
        <authorList>
            <person name="Qin X."/>
            <person name="Bachman B."/>
            <person name="Battles P."/>
            <person name="Bell A."/>
            <person name="Bess C."/>
            <person name="Bickham C."/>
            <person name="Chaboub L."/>
            <person name="Chen D."/>
            <person name="Coyle M."/>
            <person name="Deiros D.R."/>
            <person name="Dinh H."/>
            <person name="Forbes L."/>
            <person name="Fowler G."/>
            <person name="Francisco L."/>
            <person name="Fu Q."/>
            <person name="Gubbala S."/>
            <person name="Hale W."/>
            <person name="Han Y."/>
            <person name="Hemphill L."/>
            <person name="Highlander S.K."/>
            <person name="Hirani K."/>
            <person name="Hogues M."/>
            <person name="Jackson L."/>
            <person name="Jakkamsetti A."/>
            <person name="Javaid M."/>
            <person name="Jiang H."/>
            <person name="Korchina V."/>
            <person name="Kovar C."/>
            <person name="Lara F."/>
            <person name="Lee S."/>
            <person name="Mata R."/>
            <person name="Mathew T."/>
            <person name="Moen C."/>
            <person name="Morales K."/>
            <person name="Munidasa M."/>
            <person name="Nazareth L."/>
            <person name="Ngo R."/>
            <person name="Nguyen L."/>
            <person name="Okwuonu G."/>
            <person name="Ongeri F."/>
            <person name="Patil S."/>
            <person name="Petrosino J."/>
            <person name="Pham C."/>
            <person name="Pham P."/>
            <person name="Pu L.-L."/>
            <person name="Puazo M."/>
            <person name="Raj R."/>
            <person name="Reid J."/>
            <person name="Rouhana J."/>
            <person name="Saada N."/>
            <person name="Shang Y."/>
            <person name="Simmons D."/>
            <person name="Thornton R."/>
            <person name="Warren J."/>
            <person name="Weissenberger G."/>
            <person name="Zhang J."/>
            <person name="Zhang L."/>
            <person name="Zhou C."/>
            <person name="Zhu D."/>
            <person name="Muzny D."/>
            <person name="Worley K."/>
            <person name="Gibbs R."/>
        </authorList>
    </citation>
    <scope>NUCLEOTIDE SEQUENCE [LARGE SCALE GENOMIC DNA]</scope>
    <source>
        <strain evidence="14">ATCC 15826 / DSM 8339 / NCTC 10426 / 6573</strain>
    </source>
</reference>
<feature type="binding site" evidence="10">
    <location>
        <begin position="232"/>
        <end position="239"/>
    </location>
    <ligand>
        <name>GTP</name>
        <dbReference type="ChEBI" id="CHEBI:37565"/>
    </ligand>
</feature>
<feature type="domain" description="SRP54-type proteins GTP-binding" evidence="12">
    <location>
        <begin position="399"/>
        <end position="412"/>
    </location>
</feature>
<dbReference type="SUPFAM" id="SSF52540">
    <property type="entry name" value="P-loop containing nucleoside triphosphate hydrolases"/>
    <property type="match status" value="1"/>
</dbReference>
<dbReference type="InterPro" id="IPR003593">
    <property type="entry name" value="AAA+_ATPase"/>
</dbReference>
<dbReference type="PANTHER" id="PTHR43134">
    <property type="entry name" value="SIGNAL RECOGNITION PARTICLE RECEPTOR SUBUNIT ALPHA"/>
    <property type="match status" value="1"/>
</dbReference>
<evidence type="ECO:0000256" key="3">
    <source>
        <dbReference type="ARBA" id="ARBA00022741"/>
    </source>
</evidence>
<dbReference type="GeneID" id="84790615"/>
<dbReference type="HAMAP" id="MF_00920">
    <property type="entry name" value="FtsY"/>
    <property type="match status" value="1"/>
</dbReference>
<keyword evidence="3 10" id="KW-0547">Nucleotide-binding</keyword>
<dbReference type="FunFam" id="1.20.120.140:FF:000002">
    <property type="entry name" value="Signal recognition particle receptor FtsY"/>
    <property type="match status" value="1"/>
</dbReference>
<dbReference type="SMART" id="SM00963">
    <property type="entry name" value="SRP54_N"/>
    <property type="match status" value="1"/>
</dbReference>
<evidence type="ECO:0000256" key="8">
    <source>
        <dbReference type="ARBA" id="ARBA00048027"/>
    </source>
</evidence>
<dbReference type="OrthoDB" id="9804720at2"/>
<dbReference type="PROSITE" id="PS00300">
    <property type="entry name" value="SRP54"/>
    <property type="match status" value="1"/>
</dbReference>
<dbReference type="Pfam" id="PF00448">
    <property type="entry name" value="SRP54"/>
    <property type="match status" value="1"/>
</dbReference>
<evidence type="ECO:0000256" key="5">
    <source>
        <dbReference type="ARBA" id="ARBA00023134"/>
    </source>
</evidence>
<keyword evidence="5 10" id="KW-0342">GTP-binding</keyword>
<dbReference type="GO" id="GO:0006614">
    <property type="term" value="P:SRP-dependent cotranslational protein targeting to membrane"/>
    <property type="evidence" value="ECO:0007669"/>
    <property type="project" value="InterPro"/>
</dbReference>
<comment type="subcellular location">
    <subcellularLocation>
        <location evidence="10">Cell membrane</location>
        <topology evidence="10">Peripheral membrane protein</topology>
        <orientation evidence="10">Cytoplasmic side</orientation>
    </subcellularLocation>
    <subcellularLocation>
        <location evidence="10">Cytoplasm</location>
    </subcellularLocation>
</comment>
<evidence type="ECO:0000256" key="9">
    <source>
        <dbReference type="ARBA" id="ARBA00053570"/>
    </source>
</evidence>
<dbReference type="GO" id="GO:0005047">
    <property type="term" value="F:signal recognition particle binding"/>
    <property type="evidence" value="ECO:0007669"/>
    <property type="project" value="TreeGrafter"/>
</dbReference>
<evidence type="ECO:0000256" key="4">
    <source>
        <dbReference type="ARBA" id="ARBA00022801"/>
    </source>
</evidence>
<dbReference type="GO" id="GO:0003924">
    <property type="term" value="F:GTPase activity"/>
    <property type="evidence" value="ECO:0007669"/>
    <property type="project" value="UniProtKB-UniRule"/>
</dbReference>
<dbReference type="EMBL" id="ACKY01000130">
    <property type="protein sequence ID" value="EEV87455.1"/>
    <property type="molecule type" value="Genomic_DNA"/>
</dbReference>